<reference evidence="3" key="1">
    <citation type="submission" date="2017-07" db="EMBL/GenBank/DDBJ databases">
        <authorList>
            <person name="Varghese N."/>
            <person name="Submissions S."/>
        </authorList>
    </citation>
    <scope>NUCLEOTIDE SEQUENCE [LARGE SCALE GENOMIC DNA]</scope>
    <source>
        <strain evidence="3">NLAE-zl-C134</strain>
    </source>
</reference>
<organism evidence="2 3">
    <name type="scientific">Faecalicatena contorta</name>
    <dbReference type="NCBI Taxonomy" id="39482"/>
    <lineage>
        <taxon>Bacteria</taxon>
        <taxon>Bacillati</taxon>
        <taxon>Bacillota</taxon>
        <taxon>Clostridia</taxon>
        <taxon>Lachnospirales</taxon>
        <taxon>Lachnospiraceae</taxon>
        <taxon>Faecalicatena</taxon>
    </lineage>
</organism>
<keyword evidence="1" id="KW-0812">Transmembrane</keyword>
<dbReference type="Pfam" id="PF10066">
    <property type="entry name" value="DUF2304"/>
    <property type="match status" value="1"/>
</dbReference>
<dbReference type="InterPro" id="IPR019277">
    <property type="entry name" value="DUF2304"/>
</dbReference>
<keyword evidence="1" id="KW-0472">Membrane</keyword>
<gene>
    <name evidence="2" type="ORF">SAMN05216529_11242</name>
</gene>
<dbReference type="AlphaFoldDB" id="A0A315ZS38"/>
<dbReference type="RefSeq" id="WP_109713184.1">
    <property type="nucleotide sequence ID" value="NZ_QGDS01000012.1"/>
</dbReference>
<dbReference type="EMBL" id="UHJJ01000012">
    <property type="protein sequence ID" value="SUQ15394.1"/>
    <property type="molecule type" value="Genomic_DNA"/>
</dbReference>
<feature type="transmembrane region" description="Helical" evidence="1">
    <location>
        <begin position="67"/>
        <end position="87"/>
    </location>
</feature>
<feature type="transmembrane region" description="Helical" evidence="1">
    <location>
        <begin position="6"/>
        <end position="21"/>
    </location>
</feature>
<dbReference type="OrthoDB" id="2237501at2"/>
<name>A0A315ZS38_9FIRM</name>
<dbReference type="Proteomes" id="UP000254051">
    <property type="component" value="Unassembled WGS sequence"/>
</dbReference>
<evidence type="ECO:0000256" key="1">
    <source>
        <dbReference type="SAM" id="Phobius"/>
    </source>
</evidence>
<evidence type="ECO:0000313" key="3">
    <source>
        <dbReference type="Proteomes" id="UP000254051"/>
    </source>
</evidence>
<protein>
    <recommendedName>
        <fullName evidence="4">DUF2304 domain-containing protein</fullName>
    </recommendedName>
</protein>
<proteinExistence type="predicted"/>
<sequence>MSVLIRILLIISAVLMLVFMLKRIRQAKLKIEYMIFWITFASILVIMGIFPGVLYQISNFIGFQSPISMVFLVIIFVLIIKMFFMTLQISLLEHKIEALAQQIAIDRKIDKEEKKEQVEE</sequence>
<keyword evidence="3" id="KW-1185">Reference proteome</keyword>
<keyword evidence="1" id="KW-1133">Transmembrane helix</keyword>
<evidence type="ECO:0008006" key="4">
    <source>
        <dbReference type="Google" id="ProtNLM"/>
    </source>
</evidence>
<evidence type="ECO:0000313" key="2">
    <source>
        <dbReference type="EMBL" id="SUQ15394.1"/>
    </source>
</evidence>
<accession>A0A315ZS38</accession>
<feature type="transmembrane region" description="Helical" evidence="1">
    <location>
        <begin position="33"/>
        <end position="55"/>
    </location>
</feature>